<feature type="signal peptide" evidence="3">
    <location>
        <begin position="1"/>
        <end position="24"/>
    </location>
</feature>
<dbReference type="PANTHER" id="PTHR30620">
    <property type="entry name" value="PERIPLASMIC BETA-GLUCOSIDASE-RELATED"/>
    <property type="match status" value="1"/>
</dbReference>
<evidence type="ECO:0000259" key="5">
    <source>
        <dbReference type="Pfam" id="PF01915"/>
    </source>
</evidence>
<evidence type="ECO:0000256" key="1">
    <source>
        <dbReference type="ARBA" id="ARBA00022801"/>
    </source>
</evidence>
<keyword evidence="2" id="KW-0326">Glycosidase</keyword>
<dbReference type="Proteomes" id="UP001141552">
    <property type="component" value="Unassembled WGS sequence"/>
</dbReference>
<dbReference type="InterPro" id="IPR017853">
    <property type="entry name" value="GH"/>
</dbReference>
<evidence type="ECO:0000313" key="7">
    <source>
        <dbReference type="Proteomes" id="UP001141552"/>
    </source>
</evidence>
<evidence type="ECO:0000313" key="6">
    <source>
        <dbReference type="EMBL" id="KAJ4835161.1"/>
    </source>
</evidence>
<dbReference type="Gene3D" id="3.20.20.300">
    <property type="entry name" value="Glycoside hydrolase, family 3, N-terminal domain"/>
    <property type="match status" value="1"/>
</dbReference>
<feature type="chain" id="PRO_5040486870" description="Glycoside hydrolase family 3 N-terminal domain-containing protein" evidence="3">
    <location>
        <begin position="25"/>
        <end position="665"/>
    </location>
</feature>
<dbReference type="InterPro" id="IPR001764">
    <property type="entry name" value="Glyco_hydro_3_N"/>
</dbReference>
<evidence type="ECO:0008006" key="8">
    <source>
        <dbReference type="Google" id="ProtNLM"/>
    </source>
</evidence>
<reference evidence="6" key="2">
    <citation type="journal article" date="2023" name="Plants (Basel)">
        <title>Annotation of the Turnera subulata (Passifloraceae) Draft Genome Reveals the S-Locus Evolved after the Divergence of Turneroideae from Passifloroideae in a Stepwise Manner.</title>
        <authorList>
            <person name="Henning P.M."/>
            <person name="Roalson E.H."/>
            <person name="Mir W."/>
            <person name="McCubbin A.G."/>
            <person name="Shore J.S."/>
        </authorList>
    </citation>
    <scope>NUCLEOTIDE SEQUENCE</scope>
    <source>
        <strain evidence="6">F60SS</strain>
    </source>
</reference>
<dbReference type="InterPro" id="IPR002772">
    <property type="entry name" value="Glyco_hydro_3_C"/>
</dbReference>
<sequence>MARVLGALWWLTVVLVWTVTVGGGAEVEYVKYKVAVKGRIQDLMSRMSLEEKISQMAQIDRLTATPEWQSSVLSDGGSAPLPEASAEDWSIVYAVWQEALLLLYMLWTHRDPDLVERIGSATAIEVRATGIPYVIAPCVADHKVVESMTEIILGLQVDTPPDYRKGVPFIGRRDKVAVCAKHFVGDGGTTKGINKNNTLIDRHGLLSMHIPAYSDSVIKGVSTIMVSSSSWNGEKMHANRELITGFLKDTLKFKGFVISDWQGLLHHHIQTTHALCMLQLKHGLICLAAAVMLPFNHTEFIDDLTYLVKNNVIPMGRIDDAVERILLVKFSLGLFEKPLADLSLVIELGSQRFGNKSLVLLKNGKNGTDPLLPLPKKASKILVSGTHADNLGYQCGGDSMATTTQELFYNELGFHSLNRFCLETTYSSSFIYFIPLIGTTILDVIKSAVDPKMEIIFQEVPDTKFVKSNNFAYAIVVVGEPPYAESAGDSEDLTMKDPGPSVISNVCGTVKCVVVIISGRPIVIEPYVSSIDALLAANWLPGTEGQGVTYVLFGDYGFTGKLPRTWFKTVDQLPMNVGDAHYDPLFPFDFGLTTKSGPKHSGKVNICCCFRSTICAYGRCFYHSRIVKSNLGSYEPEATREPEKPLEIDGSRVLDDMRRAPLGFC</sequence>
<dbReference type="Gene3D" id="3.40.50.1700">
    <property type="entry name" value="Glycoside hydrolase family 3 C-terminal domain"/>
    <property type="match status" value="1"/>
</dbReference>
<dbReference type="PANTHER" id="PTHR30620:SF35">
    <property type="entry name" value="GLYCOSYL HYDROLASE FAMILY PROTEIN"/>
    <property type="match status" value="1"/>
</dbReference>
<dbReference type="GO" id="GO:0009251">
    <property type="term" value="P:glucan catabolic process"/>
    <property type="evidence" value="ECO:0007669"/>
    <property type="project" value="TreeGrafter"/>
</dbReference>
<keyword evidence="1" id="KW-0378">Hydrolase</keyword>
<dbReference type="EMBL" id="JAKUCV010004507">
    <property type="protein sequence ID" value="KAJ4835161.1"/>
    <property type="molecule type" value="Genomic_DNA"/>
</dbReference>
<dbReference type="InterPro" id="IPR051915">
    <property type="entry name" value="Cellulose_Degrad_GH3"/>
</dbReference>
<evidence type="ECO:0000256" key="2">
    <source>
        <dbReference type="ARBA" id="ARBA00023295"/>
    </source>
</evidence>
<dbReference type="OrthoDB" id="416222at2759"/>
<dbReference type="InterPro" id="IPR036881">
    <property type="entry name" value="Glyco_hydro_3_C_sf"/>
</dbReference>
<name>A0A9Q0FRN1_9ROSI</name>
<proteinExistence type="predicted"/>
<evidence type="ECO:0000259" key="4">
    <source>
        <dbReference type="Pfam" id="PF00933"/>
    </source>
</evidence>
<dbReference type="Pfam" id="PF00933">
    <property type="entry name" value="Glyco_hydro_3"/>
    <property type="match status" value="1"/>
</dbReference>
<gene>
    <name evidence="6" type="ORF">Tsubulata_028751</name>
</gene>
<keyword evidence="3" id="KW-0732">Signal</keyword>
<dbReference type="AlphaFoldDB" id="A0A9Q0FRN1"/>
<organism evidence="6 7">
    <name type="scientific">Turnera subulata</name>
    <dbReference type="NCBI Taxonomy" id="218843"/>
    <lineage>
        <taxon>Eukaryota</taxon>
        <taxon>Viridiplantae</taxon>
        <taxon>Streptophyta</taxon>
        <taxon>Embryophyta</taxon>
        <taxon>Tracheophyta</taxon>
        <taxon>Spermatophyta</taxon>
        <taxon>Magnoliopsida</taxon>
        <taxon>eudicotyledons</taxon>
        <taxon>Gunneridae</taxon>
        <taxon>Pentapetalae</taxon>
        <taxon>rosids</taxon>
        <taxon>fabids</taxon>
        <taxon>Malpighiales</taxon>
        <taxon>Passifloraceae</taxon>
        <taxon>Turnera</taxon>
    </lineage>
</organism>
<dbReference type="SUPFAM" id="SSF52279">
    <property type="entry name" value="Beta-D-glucan exohydrolase, C-terminal domain"/>
    <property type="match status" value="1"/>
</dbReference>
<feature type="domain" description="Glycoside hydrolase family 3 N-terminal" evidence="4">
    <location>
        <begin position="109"/>
        <end position="326"/>
    </location>
</feature>
<dbReference type="Pfam" id="PF01915">
    <property type="entry name" value="Glyco_hydro_3_C"/>
    <property type="match status" value="1"/>
</dbReference>
<feature type="domain" description="Glycoside hydrolase family 3 C-terminal" evidence="5">
    <location>
        <begin position="358"/>
        <end position="593"/>
    </location>
</feature>
<dbReference type="SUPFAM" id="SSF51445">
    <property type="entry name" value="(Trans)glycosidases"/>
    <property type="match status" value="1"/>
</dbReference>
<protein>
    <recommendedName>
        <fullName evidence="8">Glycoside hydrolase family 3 N-terminal domain-containing protein</fullName>
    </recommendedName>
</protein>
<evidence type="ECO:0000256" key="3">
    <source>
        <dbReference type="SAM" id="SignalP"/>
    </source>
</evidence>
<dbReference type="PRINTS" id="PR00133">
    <property type="entry name" value="GLHYDRLASE3"/>
</dbReference>
<comment type="caution">
    <text evidence="6">The sequence shown here is derived from an EMBL/GenBank/DDBJ whole genome shotgun (WGS) entry which is preliminary data.</text>
</comment>
<accession>A0A9Q0FRN1</accession>
<dbReference type="GO" id="GO:0008422">
    <property type="term" value="F:beta-glucosidase activity"/>
    <property type="evidence" value="ECO:0007669"/>
    <property type="project" value="TreeGrafter"/>
</dbReference>
<dbReference type="InterPro" id="IPR036962">
    <property type="entry name" value="Glyco_hydro_3_N_sf"/>
</dbReference>
<keyword evidence="7" id="KW-1185">Reference proteome</keyword>
<reference evidence="6" key="1">
    <citation type="submission" date="2022-02" db="EMBL/GenBank/DDBJ databases">
        <authorList>
            <person name="Henning P.M."/>
            <person name="McCubbin A.G."/>
            <person name="Shore J.S."/>
        </authorList>
    </citation>
    <scope>NUCLEOTIDE SEQUENCE</scope>
    <source>
        <strain evidence="6">F60SS</strain>
        <tissue evidence="6">Leaves</tissue>
    </source>
</reference>